<dbReference type="EMBL" id="CP050804">
    <property type="protein sequence ID" value="QJC21830.1"/>
    <property type="molecule type" value="Genomic_DNA"/>
</dbReference>
<dbReference type="GO" id="GO:0016887">
    <property type="term" value="F:ATP hydrolysis activity"/>
    <property type="evidence" value="ECO:0007669"/>
    <property type="project" value="InterPro"/>
</dbReference>
<organism evidence="5 6">
    <name type="scientific">Arcanobacterium buesumense</name>
    <dbReference type="NCBI Taxonomy" id="2722751"/>
    <lineage>
        <taxon>Bacteria</taxon>
        <taxon>Bacillati</taxon>
        <taxon>Actinomycetota</taxon>
        <taxon>Actinomycetes</taxon>
        <taxon>Actinomycetales</taxon>
        <taxon>Actinomycetaceae</taxon>
        <taxon>Arcanobacterium</taxon>
    </lineage>
</organism>
<dbReference type="Gene3D" id="3.40.50.300">
    <property type="entry name" value="P-loop containing nucleotide triphosphate hydrolases"/>
    <property type="match status" value="1"/>
</dbReference>
<dbReference type="PANTHER" id="PTHR42734">
    <property type="entry name" value="METAL TRANSPORT SYSTEM ATP-BINDING PROTEIN TM_0124-RELATED"/>
    <property type="match status" value="1"/>
</dbReference>
<keyword evidence="2" id="KW-0547">Nucleotide-binding</keyword>
<dbReference type="RefSeq" id="WP_168917770.1">
    <property type="nucleotide sequence ID" value="NZ_CP050804.1"/>
</dbReference>
<dbReference type="PROSITE" id="PS00211">
    <property type="entry name" value="ABC_TRANSPORTER_1"/>
    <property type="match status" value="1"/>
</dbReference>
<keyword evidence="6" id="KW-1185">Reference proteome</keyword>
<name>A0A6H2EKN7_9ACTO</name>
<dbReference type="InterPro" id="IPR027417">
    <property type="entry name" value="P-loop_NTPase"/>
</dbReference>
<protein>
    <submittedName>
        <fullName evidence="5">ATP-binding cassette domain-containing protein</fullName>
    </submittedName>
</protein>
<evidence type="ECO:0000256" key="1">
    <source>
        <dbReference type="ARBA" id="ARBA00022448"/>
    </source>
</evidence>
<dbReference type="InterPro" id="IPR003593">
    <property type="entry name" value="AAA+_ATPase"/>
</dbReference>
<evidence type="ECO:0000313" key="6">
    <source>
        <dbReference type="Proteomes" id="UP000502298"/>
    </source>
</evidence>
<dbReference type="PROSITE" id="PS50893">
    <property type="entry name" value="ABC_TRANSPORTER_2"/>
    <property type="match status" value="1"/>
</dbReference>
<reference evidence="5 6" key="1">
    <citation type="submission" date="2020-03" db="EMBL/GenBank/DDBJ databases">
        <title>Complete genome of Arcanobacterium buesumensis sp. nov. strain 2701.</title>
        <authorList>
            <person name="Borowiak M."/>
            <person name="Alssahen M."/>
            <person name="Laemmler C."/>
            <person name="Malorny B."/>
            <person name="Hassan A."/>
            <person name="Prenger-Berninghoff E."/>
            <person name="Ploetz M."/>
            <person name="Abdulmawjood A."/>
        </authorList>
    </citation>
    <scope>NUCLEOTIDE SEQUENCE [LARGE SCALE GENOMIC DNA]</scope>
    <source>
        <strain evidence="5 6">2701</strain>
    </source>
</reference>
<keyword evidence="3 5" id="KW-0067">ATP-binding</keyword>
<dbReference type="GO" id="GO:0005524">
    <property type="term" value="F:ATP binding"/>
    <property type="evidence" value="ECO:0007669"/>
    <property type="project" value="UniProtKB-KW"/>
</dbReference>
<dbReference type="SMART" id="SM00382">
    <property type="entry name" value="AAA"/>
    <property type="match status" value="1"/>
</dbReference>
<evidence type="ECO:0000259" key="4">
    <source>
        <dbReference type="PROSITE" id="PS50893"/>
    </source>
</evidence>
<feature type="domain" description="ABC transporter" evidence="4">
    <location>
        <begin position="5"/>
        <end position="245"/>
    </location>
</feature>
<proteinExistence type="predicted"/>
<evidence type="ECO:0000256" key="2">
    <source>
        <dbReference type="ARBA" id="ARBA00022741"/>
    </source>
</evidence>
<dbReference type="Pfam" id="PF00005">
    <property type="entry name" value="ABC_tran"/>
    <property type="match status" value="1"/>
</dbReference>
<dbReference type="InterPro" id="IPR003439">
    <property type="entry name" value="ABC_transporter-like_ATP-bd"/>
</dbReference>
<evidence type="ECO:0000256" key="3">
    <source>
        <dbReference type="ARBA" id="ARBA00022840"/>
    </source>
</evidence>
<dbReference type="InterPro" id="IPR050153">
    <property type="entry name" value="Metal_Ion_Import_ABC"/>
</dbReference>
<keyword evidence="1" id="KW-0813">Transport</keyword>
<dbReference type="KEGG" id="arca:HC352_04475"/>
<sequence>MSEVLNVTNVSVQRQGNRILDNVSWQVNEGERWVVLGPNGAGKTTLIAVASGRMLPSQGEVSLIGEVTSSADLNDIRALVGVSSAAVDAKISGRERVLDVVRTAAYGRHSSWTEEYDEEDTQRALGLLTTLGVAHLADRSFATVSSGERKRIGIARALMSDPEILVFDEPAAGLDFGGREHVMETLEEFALAPYSPVMILVTHHVEEIPLGFTHALLMKNGGIYTAGKIADVLTESNLTEVFGVETRLRHDDGRYFASARR</sequence>
<accession>A0A6H2EKN7</accession>
<dbReference type="AlphaFoldDB" id="A0A6H2EKN7"/>
<dbReference type="InterPro" id="IPR017871">
    <property type="entry name" value="ABC_transporter-like_CS"/>
</dbReference>
<dbReference type="Proteomes" id="UP000502298">
    <property type="component" value="Chromosome"/>
</dbReference>
<dbReference type="SUPFAM" id="SSF52540">
    <property type="entry name" value="P-loop containing nucleoside triphosphate hydrolases"/>
    <property type="match status" value="1"/>
</dbReference>
<gene>
    <name evidence="5" type="ORF">HC352_04475</name>
</gene>
<evidence type="ECO:0000313" key="5">
    <source>
        <dbReference type="EMBL" id="QJC21830.1"/>
    </source>
</evidence>